<dbReference type="AlphaFoldDB" id="W2MEU7"/>
<dbReference type="VEuPathDB" id="FungiDB:PPTG_05629"/>
<gene>
    <name evidence="2" type="ORF">L914_18802</name>
</gene>
<proteinExistence type="predicted"/>
<dbReference type="EMBL" id="KI695852">
    <property type="protein sequence ID" value="ETM34014.1"/>
    <property type="molecule type" value="Genomic_DNA"/>
</dbReference>
<protein>
    <submittedName>
        <fullName evidence="2">Uncharacterized protein</fullName>
    </submittedName>
</protein>
<feature type="transmembrane region" description="Helical" evidence="1">
    <location>
        <begin position="96"/>
        <end position="120"/>
    </location>
</feature>
<feature type="transmembrane region" description="Helical" evidence="1">
    <location>
        <begin position="55"/>
        <end position="76"/>
    </location>
</feature>
<keyword evidence="1" id="KW-0812">Transmembrane</keyword>
<feature type="transmembrane region" description="Helical" evidence="1">
    <location>
        <begin position="205"/>
        <end position="223"/>
    </location>
</feature>
<keyword evidence="1" id="KW-0472">Membrane</keyword>
<feature type="transmembrane region" description="Helical" evidence="1">
    <location>
        <begin position="141"/>
        <end position="164"/>
    </location>
</feature>
<keyword evidence="1" id="KW-1133">Transmembrane helix</keyword>
<name>W2MEU7_PHYNI</name>
<organism evidence="2">
    <name type="scientific">Phytophthora nicotianae</name>
    <name type="common">Potato buckeye rot agent</name>
    <name type="synonym">Phytophthora parasitica</name>
    <dbReference type="NCBI Taxonomy" id="4792"/>
    <lineage>
        <taxon>Eukaryota</taxon>
        <taxon>Sar</taxon>
        <taxon>Stramenopiles</taxon>
        <taxon>Oomycota</taxon>
        <taxon>Peronosporomycetes</taxon>
        <taxon>Peronosporales</taxon>
        <taxon>Peronosporaceae</taxon>
        <taxon>Phytophthora</taxon>
    </lineage>
</organism>
<sequence>MHDQVAHHDIRAGSQAARCRFPELRMDGKDTITFTADTKASRERLQIENLLELPWSGWAFVYAYVLFIFSFSRFATLKALITMYGSPDDYAFKVKAAVMTLGFLEDLVCATFFVCVLWLFDTFKSSIIQRVEQKNGVSTTNMGNIVTFTGSWLLFFVMIVPFASDMLLVLNREMRFTFDVLAAMIRERDHLSKAPLEPEEAQRSYVTAVLVVTCTTLFALIRMRASWTDLTRWNPTHLLLRPTRQTCCQAERQGRSKNCRVRRTFP</sequence>
<evidence type="ECO:0000256" key="1">
    <source>
        <dbReference type="SAM" id="Phobius"/>
    </source>
</evidence>
<dbReference type="Proteomes" id="UP000054532">
    <property type="component" value="Unassembled WGS sequence"/>
</dbReference>
<accession>W2MEU7</accession>
<reference evidence="2" key="1">
    <citation type="submission" date="2013-11" db="EMBL/GenBank/DDBJ databases">
        <title>The Genome Sequence of Phytophthora parasitica IAC_01/95.</title>
        <authorList>
            <consortium name="The Broad Institute Genomics Platform"/>
            <person name="Russ C."/>
            <person name="Tyler B."/>
            <person name="Panabieres F."/>
            <person name="Shan W."/>
            <person name="Tripathy S."/>
            <person name="Grunwald N."/>
            <person name="Machado M."/>
            <person name="Johnson C.S."/>
            <person name="Arredondo F."/>
            <person name="Hong C."/>
            <person name="Coffey M."/>
            <person name="Young S.K."/>
            <person name="Zeng Q."/>
            <person name="Gargeya S."/>
            <person name="Fitzgerald M."/>
            <person name="Abouelleil A."/>
            <person name="Alvarado L."/>
            <person name="Chapman S.B."/>
            <person name="Gainer-Dewar J."/>
            <person name="Goldberg J."/>
            <person name="Griggs A."/>
            <person name="Gujja S."/>
            <person name="Hansen M."/>
            <person name="Howarth C."/>
            <person name="Imamovic A."/>
            <person name="Ireland A."/>
            <person name="Larimer J."/>
            <person name="McCowan C."/>
            <person name="Murphy C."/>
            <person name="Pearson M."/>
            <person name="Poon T.W."/>
            <person name="Priest M."/>
            <person name="Roberts A."/>
            <person name="Saif S."/>
            <person name="Shea T."/>
            <person name="Sykes S."/>
            <person name="Wortman J."/>
            <person name="Nusbaum C."/>
            <person name="Birren B."/>
        </authorList>
    </citation>
    <scope>NUCLEOTIDE SEQUENCE [LARGE SCALE GENOMIC DNA]</scope>
    <source>
        <strain evidence="2">IAC_01/95</strain>
    </source>
</reference>
<evidence type="ECO:0000313" key="2">
    <source>
        <dbReference type="EMBL" id="ETM34014.1"/>
    </source>
</evidence>